<dbReference type="VEuPathDB" id="FungiDB:P174DRAFT_465376"/>
<dbReference type="Proteomes" id="UP000234474">
    <property type="component" value="Unassembled WGS sequence"/>
</dbReference>
<dbReference type="GeneID" id="36537866"/>
<dbReference type="SUPFAM" id="SSF56059">
    <property type="entry name" value="Glutathione synthetase ATP-binding domain-like"/>
    <property type="match status" value="1"/>
</dbReference>
<evidence type="ECO:0000313" key="2">
    <source>
        <dbReference type="Proteomes" id="UP000234474"/>
    </source>
</evidence>
<dbReference type="OrthoDB" id="2117718at2759"/>
<protein>
    <submittedName>
        <fullName evidence="1">Uncharacterized protein</fullName>
    </submittedName>
</protein>
<proteinExistence type="predicted"/>
<organism evidence="1 2">
    <name type="scientific">Aspergillus novofumigatus (strain IBT 16806)</name>
    <dbReference type="NCBI Taxonomy" id="1392255"/>
    <lineage>
        <taxon>Eukaryota</taxon>
        <taxon>Fungi</taxon>
        <taxon>Dikarya</taxon>
        <taxon>Ascomycota</taxon>
        <taxon>Pezizomycotina</taxon>
        <taxon>Eurotiomycetes</taxon>
        <taxon>Eurotiomycetidae</taxon>
        <taxon>Eurotiales</taxon>
        <taxon>Aspergillaceae</taxon>
        <taxon>Aspergillus</taxon>
        <taxon>Aspergillus subgen. Fumigati</taxon>
    </lineage>
</organism>
<evidence type="ECO:0000313" key="1">
    <source>
        <dbReference type="EMBL" id="PKX97875.1"/>
    </source>
</evidence>
<accession>A0A2I1CJT1</accession>
<sequence length="352" mass="39218">MQWIDEQSRMKQLWAFRDCLGIWRPDFILTGDGSGAVGFQLCGINSPESSLKPAGDFNEMVDSLVCLFDARLPIHLVRGRDTIDRQEFIHLVEKKTGLRPRFVGLADLQLGPDPSSATGKSLCCKSPASREEGEELEKVKQVALLLFPDEYSLLAQDLLQHLAPIAAHDFRTSLLANGDRFLGIVLQEIEHLVITHKALTPDQARLLKDCIVPTILPGSLELEQWIDLSTRAEVTKNDYILKAARQSRGMGHLLGEEVSEEKWKVIMARMDDPGMRTGTTCFVLQPYIQQPTFDIVVNDDKVEHGFHMIGTYYTANGRFLGLGPWRAGRAKICNVHGSGCVGLYSVTQADTD</sequence>
<dbReference type="EMBL" id="MSZS01000001">
    <property type="protein sequence ID" value="PKX97875.1"/>
    <property type="molecule type" value="Genomic_DNA"/>
</dbReference>
<reference evidence="2" key="1">
    <citation type="journal article" date="2018" name="Proc. Natl. Acad. Sci. U.S.A.">
        <title>Linking secondary metabolites to gene clusters through genome sequencing of six diverse Aspergillus species.</title>
        <authorList>
            <person name="Kaerboelling I."/>
            <person name="Vesth T.C."/>
            <person name="Frisvad J.C."/>
            <person name="Nybo J.L."/>
            <person name="Theobald S."/>
            <person name="Kuo A."/>
            <person name="Bowyer P."/>
            <person name="Matsuda Y."/>
            <person name="Mondo S."/>
            <person name="Lyhne E.K."/>
            <person name="Kogle M.E."/>
            <person name="Clum A."/>
            <person name="Lipzen A."/>
            <person name="Salamov A."/>
            <person name="Ngan C.Y."/>
            <person name="Daum C."/>
            <person name="Chiniquy J."/>
            <person name="Barry K."/>
            <person name="LaButti K."/>
            <person name="Haridas S."/>
            <person name="Simmons B.A."/>
            <person name="Magnuson J.K."/>
            <person name="Mortensen U.H."/>
            <person name="Larsen T.O."/>
            <person name="Grigoriev I.V."/>
            <person name="Baker S.E."/>
            <person name="Andersen M.R."/>
        </authorList>
    </citation>
    <scope>NUCLEOTIDE SEQUENCE [LARGE SCALE GENOMIC DNA]</scope>
    <source>
        <strain evidence="2">IBT 16806</strain>
    </source>
</reference>
<dbReference type="AlphaFoldDB" id="A0A2I1CJT1"/>
<keyword evidence="2" id="KW-1185">Reference proteome</keyword>
<dbReference type="RefSeq" id="XP_024686470.1">
    <property type="nucleotide sequence ID" value="XM_024830540.1"/>
</dbReference>
<comment type="caution">
    <text evidence="1">The sequence shown here is derived from an EMBL/GenBank/DDBJ whole genome shotgun (WGS) entry which is preliminary data.</text>
</comment>
<gene>
    <name evidence="1" type="ORF">P174DRAFT_465376</name>
</gene>
<dbReference type="OMA" id="WIDLSTR"/>
<name>A0A2I1CJT1_ASPN1</name>